<keyword evidence="2" id="KW-1185">Reference proteome</keyword>
<protein>
    <recommendedName>
        <fullName evidence="3">Sulfotransferase</fullName>
    </recommendedName>
</protein>
<evidence type="ECO:0008006" key="3">
    <source>
        <dbReference type="Google" id="ProtNLM"/>
    </source>
</evidence>
<dbReference type="RefSeq" id="WP_344703666.1">
    <property type="nucleotide sequence ID" value="NZ_BAAAZT010000065.1"/>
</dbReference>
<dbReference type="Proteomes" id="UP001500133">
    <property type="component" value="Unassembled WGS sequence"/>
</dbReference>
<dbReference type="PANTHER" id="PTHR36451">
    <property type="entry name" value="PAPS-DEPENDENT SULFOTRANSFERASE STF3"/>
    <property type="match status" value="1"/>
</dbReference>
<organism evidence="1 2">
    <name type="scientific">Halomonas cibimaris</name>
    <dbReference type="NCBI Taxonomy" id="657012"/>
    <lineage>
        <taxon>Bacteria</taxon>
        <taxon>Pseudomonadati</taxon>
        <taxon>Pseudomonadota</taxon>
        <taxon>Gammaproteobacteria</taxon>
        <taxon>Oceanospirillales</taxon>
        <taxon>Halomonadaceae</taxon>
        <taxon>Halomonas</taxon>
    </lineage>
</organism>
<reference evidence="2" key="1">
    <citation type="journal article" date="2019" name="Int. J. Syst. Evol. Microbiol.">
        <title>The Global Catalogue of Microorganisms (GCM) 10K type strain sequencing project: providing services to taxonomists for standard genome sequencing and annotation.</title>
        <authorList>
            <consortium name="The Broad Institute Genomics Platform"/>
            <consortium name="The Broad Institute Genome Sequencing Center for Infectious Disease"/>
            <person name="Wu L."/>
            <person name="Ma J."/>
        </authorList>
    </citation>
    <scope>NUCLEOTIDE SEQUENCE [LARGE SCALE GENOMIC DNA]</scope>
    <source>
        <strain evidence="2">JCM 16914</strain>
    </source>
</reference>
<evidence type="ECO:0000313" key="1">
    <source>
        <dbReference type="EMBL" id="GAA3904750.1"/>
    </source>
</evidence>
<name>A0ABP7LP02_9GAMM</name>
<gene>
    <name evidence="1" type="ORF">GCM10022228_13700</name>
</gene>
<dbReference type="EMBL" id="BAAAZT010000065">
    <property type="protein sequence ID" value="GAA3904750.1"/>
    <property type="molecule type" value="Genomic_DNA"/>
</dbReference>
<dbReference type="SUPFAM" id="SSF52540">
    <property type="entry name" value="P-loop containing nucleoside triphosphate hydrolases"/>
    <property type="match status" value="1"/>
</dbReference>
<proteinExistence type="predicted"/>
<dbReference type="PANTHER" id="PTHR36451:SF1">
    <property type="entry name" value="OMEGA-HYDROXY-BETA-DIHYDROMENAQUINONE-9 SULFOTRANSFERASE STF3"/>
    <property type="match status" value="1"/>
</dbReference>
<sequence length="320" mass="37329">MRIITFLSKIRRKILALLLRFLSPAIRIWENHFFHSDKKTEHPPVFIIGAPRTGSTILYQALTNAYQFAYIDNTACAWHRNLRFGLWLSRRKYGDAPHDNFKAEHGNTSNFGGHAPSECGQFWYRWLPKDRHFIDHHEVTPKMVAEIRREVLGASACLQRPLLFKNLNAGQRLRLIHQAFPDAKIIFVRRDPRFVIRSIRKARQKTGTRAGQWWSIMPPNVDDLLALPEGAMCAAQAYYLEEQIDKDLMSFPEENVQRVHYQDFDDKLIHRLGAWCNVAPREGGELPAFHHDDPHNLPRQEREALASLAEQYPFKKELFV</sequence>
<dbReference type="InterPro" id="IPR027417">
    <property type="entry name" value="P-loop_NTPase"/>
</dbReference>
<dbReference type="Pfam" id="PF13469">
    <property type="entry name" value="Sulfotransfer_3"/>
    <property type="match status" value="1"/>
</dbReference>
<comment type="caution">
    <text evidence="1">The sequence shown here is derived from an EMBL/GenBank/DDBJ whole genome shotgun (WGS) entry which is preliminary data.</text>
</comment>
<accession>A0ABP7LP02</accession>
<dbReference type="Gene3D" id="3.40.50.300">
    <property type="entry name" value="P-loop containing nucleotide triphosphate hydrolases"/>
    <property type="match status" value="1"/>
</dbReference>
<evidence type="ECO:0000313" key="2">
    <source>
        <dbReference type="Proteomes" id="UP001500133"/>
    </source>
</evidence>
<dbReference type="InterPro" id="IPR052736">
    <property type="entry name" value="Stf3_sulfotransferase"/>
</dbReference>